<sequence>MRSIFLVLTIVGLLIAKDVNYKIQNLTADSPNLVSVYGITQDQQDLGSARSSRDDTTT</sequence>
<accession>A0A382QZA0</accession>
<feature type="non-terminal residue" evidence="1">
    <location>
        <position position="58"/>
    </location>
</feature>
<gene>
    <name evidence="1" type="ORF">METZ01_LOCUS343673</name>
</gene>
<name>A0A382QZA0_9ZZZZ</name>
<dbReference type="AlphaFoldDB" id="A0A382QZA0"/>
<protein>
    <submittedName>
        <fullName evidence="1">Uncharacterized protein</fullName>
    </submittedName>
</protein>
<proteinExistence type="predicted"/>
<dbReference type="EMBL" id="UINC01117996">
    <property type="protein sequence ID" value="SVC90819.1"/>
    <property type="molecule type" value="Genomic_DNA"/>
</dbReference>
<organism evidence="1">
    <name type="scientific">marine metagenome</name>
    <dbReference type="NCBI Taxonomy" id="408172"/>
    <lineage>
        <taxon>unclassified sequences</taxon>
        <taxon>metagenomes</taxon>
        <taxon>ecological metagenomes</taxon>
    </lineage>
</organism>
<reference evidence="1" key="1">
    <citation type="submission" date="2018-05" db="EMBL/GenBank/DDBJ databases">
        <authorList>
            <person name="Lanie J.A."/>
            <person name="Ng W.-L."/>
            <person name="Kazmierczak K.M."/>
            <person name="Andrzejewski T.M."/>
            <person name="Davidsen T.M."/>
            <person name="Wayne K.J."/>
            <person name="Tettelin H."/>
            <person name="Glass J.I."/>
            <person name="Rusch D."/>
            <person name="Podicherti R."/>
            <person name="Tsui H.-C.T."/>
            <person name="Winkler M.E."/>
        </authorList>
    </citation>
    <scope>NUCLEOTIDE SEQUENCE</scope>
</reference>
<evidence type="ECO:0000313" key="1">
    <source>
        <dbReference type="EMBL" id="SVC90819.1"/>
    </source>
</evidence>